<dbReference type="Pfam" id="PF17866">
    <property type="entry name" value="AAA_lid_6"/>
    <property type="match status" value="1"/>
</dbReference>
<dbReference type="InterPro" id="IPR027417">
    <property type="entry name" value="P-loop_NTPase"/>
</dbReference>
<evidence type="ECO:0000313" key="6">
    <source>
        <dbReference type="EMBL" id="TBT96455.1"/>
    </source>
</evidence>
<feature type="compositionally biased region" description="Basic and acidic residues" evidence="4">
    <location>
        <begin position="49"/>
        <end position="58"/>
    </location>
</feature>
<dbReference type="FunFam" id="3.40.50.300:FF:000216">
    <property type="entry name" value="Type VII secretion ATPase EccA"/>
    <property type="match status" value="1"/>
</dbReference>
<name>A0A4Q9KQ23_PROTD</name>
<dbReference type="InterPro" id="IPR003959">
    <property type="entry name" value="ATPase_AAA_core"/>
</dbReference>
<dbReference type="EMBL" id="SDMR01000001">
    <property type="protein sequence ID" value="TBT96455.1"/>
    <property type="molecule type" value="Genomic_DNA"/>
</dbReference>
<proteinExistence type="inferred from homology"/>
<dbReference type="Gene3D" id="1.10.8.60">
    <property type="match status" value="1"/>
</dbReference>
<protein>
    <submittedName>
        <fullName evidence="6">AAA family ATPase</fullName>
    </submittedName>
</protein>
<dbReference type="InterPro" id="IPR041627">
    <property type="entry name" value="AAA_lid_6"/>
</dbReference>
<evidence type="ECO:0000313" key="7">
    <source>
        <dbReference type="Proteomes" id="UP000291933"/>
    </source>
</evidence>
<feature type="compositionally biased region" description="Polar residues" evidence="4">
    <location>
        <begin position="15"/>
        <end position="26"/>
    </location>
</feature>
<evidence type="ECO:0000259" key="5">
    <source>
        <dbReference type="SMART" id="SM00382"/>
    </source>
</evidence>
<comment type="caution">
    <text evidence="6">The sequence shown here is derived from an EMBL/GenBank/DDBJ whole genome shotgun (WGS) entry which is preliminary data.</text>
</comment>
<dbReference type="PANTHER" id="PTHR43392:SF2">
    <property type="entry name" value="AAA-TYPE ATPASE FAMILY PROTEIN _ ANKYRIN REPEAT FAMILY PROTEIN"/>
    <property type="match status" value="1"/>
</dbReference>
<dbReference type="SUPFAM" id="SSF52540">
    <property type="entry name" value="P-loop containing nucleoside triphosphate hydrolases"/>
    <property type="match status" value="1"/>
</dbReference>
<evidence type="ECO:0000256" key="2">
    <source>
        <dbReference type="ARBA" id="ARBA00022741"/>
    </source>
</evidence>
<dbReference type="Proteomes" id="UP000291933">
    <property type="component" value="Unassembled WGS sequence"/>
</dbReference>
<dbReference type="InterPro" id="IPR003593">
    <property type="entry name" value="AAA+_ATPase"/>
</dbReference>
<sequence length="537" mass="55401">MAASAVQLGGVPGTATGSRGPTTQPGALSDASAVGPTGSASDPSGSDAQLRDLIERARALSGATTTPGLDPELAKRLQESEQRAKAMQDFASAGPGILGGVLDQLKANADRIEALREGNVVNLPDSSGHRGSTGFGVPGVPMPPEAGAPVDPATGSPSTSSGTGNGTGEPAPTQTTGEAPKPAEEKKPEEPAKSLDELLAELDGLVGLATVKAEIHRQTAILKVGAAREKAGLKNATLTRHLVFVGNPGTGKTTVARLVGGIYRALGLLSKGQLIEVDRSELVAGYLGQTALKTAEVCKSALGGVLFIDEAYSLSGDQYGEEAINTLVKEMEDNRGDLVVIVAGYPVPMAKFIDENPGLASRFRTTIQFDDYTDDELMGIFKGMVAKADYDLGEGAEDAFKALLAQQIRDMTFGNGRFARNTMEAAIGHQAWRLRDLVDPTVEQLRTLTAEDVQGDAKPETVDWLAEDAALATSEEGAPIPEPVDVAVPEPVEGSTSPANGGPVAETVEGASTSSANGGPVPEPVEGVDEPTAKERP</sequence>
<feature type="region of interest" description="Disordered" evidence="4">
    <location>
        <begin position="120"/>
        <end position="191"/>
    </location>
</feature>
<dbReference type="OrthoDB" id="9806903at2"/>
<accession>A0A4Q9KQ23</accession>
<feature type="domain" description="AAA+ ATPase" evidence="5">
    <location>
        <begin position="238"/>
        <end position="373"/>
    </location>
</feature>
<dbReference type="AlphaFoldDB" id="A0A4Q9KQ23"/>
<comment type="similarity">
    <text evidence="1">Belongs to the CbxX/CfxQ family.</text>
</comment>
<feature type="region of interest" description="Disordered" evidence="4">
    <location>
        <begin position="1"/>
        <end position="88"/>
    </location>
</feature>
<gene>
    <name evidence="6" type="ORF">ET996_01340</name>
</gene>
<evidence type="ECO:0000256" key="1">
    <source>
        <dbReference type="ARBA" id="ARBA00010378"/>
    </source>
</evidence>
<feature type="compositionally biased region" description="Polar residues" evidence="4">
    <location>
        <begin position="38"/>
        <end position="47"/>
    </location>
</feature>
<dbReference type="Gene3D" id="3.40.50.300">
    <property type="entry name" value="P-loop containing nucleotide triphosphate hydrolases"/>
    <property type="match status" value="1"/>
</dbReference>
<keyword evidence="7" id="KW-1185">Reference proteome</keyword>
<dbReference type="CDD" id="cd00009">
    <property type="entry name" value="AAA"/>
    <property type="match status" value="1"/>
</dbReference>
<evidence type="ECO:0000256" key="4">
    <source>
        <dbReference type="SAM" id="MobiDB-lite"/>
    </source>
</evidence>
<dbReference type="InterPro" id="IPR000641">
    <property type="entry name" value="CbxX/CfxQ"/>
</dbReference>
<dbReference type="PANTHER" id="PTHR43392">
    <property type="entry name" value="AAA-TYPE ATPASE FAMILY PROTEIN / ANKYRIN REPEAT FAMILY PROTEIN"/>
    <property type="match status" value="1"/>
</dbReference>
<feature type="compositionally biased region" description="Low complexity" evidence="4">
    <location>
        <begin position="483"/>
        <end position="493"/>
    </location>
</feature>
<dbReference type="GO" id="GO:0005524">
    <property type="term" value="F:ATP binding"/>
    <property type="evidence" value="ECO:0007669"/>
    <property type="project" value="UniProtKB-KW"/>
</dbReference>
<feature type="region of interest" description="Disordered" evidence="4">
    <location>
        <begin position="474"/>
        <end position="537"/>
    </location>
</feature>
<dbReference type="SMART" id="SM00382">
    <property type="entry name" value="AAA"/>
    <property type="match status" value="1"/>
</dbReference>
<dbReference type="GO" id="GO:0016887">
    <property type="term" value="F:ATP hydrolysis activity"/>
    <property type="evidence" value="ECO:0007669"/>
    <property type="project" value="InterPro"/>
</dbReference>
<feature type="compositionally biased region" description="Basic and acidic residues" evidence="4">
    <location>
        <begin position="72"/>
        <end position="86"/>
    </location>
</feature>
<organism evidence="6 7">
    <name type="scientific">Propioniciclava tarda</name>
    <dbReference type="NCBI Taxonomy" id="433330"/>
    <lineage>
        <taxon>Bacteria</taxon>
        <taxon>Bacillati</taxon>
        <taxon>Actinomycetota</taxon>
        <taxon>Actinomycetes</taxon>
        <taxon>Propionibacteriales</taxon>
        <taxon>Propionibacteriaceae</taxon>
        <taxon>Propioniciclava</taxon>
    </lineage>
</organism>
<dbReference type="PRINTS" id="PR00819">
    <property type="entry name" value="CBXCFQXSUPER"/>
</dbReference>
<feature type="compositionally biased region" description="Basic and acidic residues" evidence="4">
    <location>
        <begin position="181"/>
        <end position="191"/>
    </location>
</feature>
<keyword evidence="2" id="KW-0547">Nucleotide-binding</keyword>
<dbReference type="InterPro" id="IPR050773">
    <property type="entry name" value="CbxX/CfxQ_RuBisCO_ESX"/>
</dbReference>
<reference evidence="6 7" key="1">
    <citation type="submission" date="2019-01" db="EMBL/GenBank/DDBJ databases">
        <title>Lactibacter flavus gen. nov., sp. nov., a novel bacterium of the family Propionibacteriaceae isolated from raw milk and dairy products.</title>
        <authorList>
            <person name="Huptas C."/>
            <person name="Wenning M."/>
            <person name="Breitenwieser F."/>
            <person name="Doll E."/>
            <person name="Von Neubeck M."/>
            <person name="Busse H.-J."/>
            <person name="Scherer S."/>
        </authorList>
    </citation>
    <scope>NUCLEOTIDE SEQUENCE [LARGE SCALE GENOMIC DNA]</scope>
    <source>
        <strain evidence="6 7">DSM 22130</strain>
    </source>
</reference>
<dbReference type="Pfam" id="PF00004">
    <property type="entry name" value="AAA"/>
    <property type="match status" value="1"/>
</dbReference>
<evidence type="ECO:0000256" key="3">
    <source>
        <dbReference type="ARBA" id="ARBA00022840"/>
    </source>
</evidence>
<keyword evidence="3" id="KW-0067">ATP-binding</keyword>